<keyword evidence="2" id="KW-1185">Reference proteome</keyword>
<sequence>MAGGTLLGFEQFALGGTITLAAGQAQLDIDRATGLIRRYAADGRRLASGAAPHVWRAVADNDPGKMLAPA</sequence>
<organism evidence="1 2">
    <name type="scientific">Sphingomonas liriopis</name>
    <dbReference type="NCBI Taxonomy" id="2949094"/>
    <lineage>
        <taxon>Bacteria</taxon>
        <taxon>Pseudomonadati</taxon>
        <taxon>Pseudomonadota</taxon>
        <taxon>Alphaproteobacteria</taxon>
        <taxon>Sphingomonadales</taxon>
        <taxon>Sphingomonadaceae</taxon>
        <taxon>Sphingomonas</taxon>
    </lineage>
</organism>
<dbReference type="RefSeq" id="WP_254288665.1">
    <property type="nucleotide sequence ID" value="NZ_JAMLDY010000007.1"/>
</dbReference>
<proteinExistence type="predicted"/>
<dbReference type="GO" id="GO:0030246">
    <property type="term" value="F:carbohydrate binding"/>
    <property type="evidence" value="ECO:0007669"/>
    <property type="project" value="InterPro"/>
</dbReference>
<comment type="caution">
    <text evidence="1">The sequence shown here is derived from an EMBL/GenBank/DDBJ whole genome shotgun (WGS) entry which is preliminary data.</text>
</comment>
<evidence type="ECO:0000313" key="2">
    <source>
        <dbReference type="Proteomes" id="UP001139486"/>
    </source>
</evidence>
<dbReference type="Proteomes" id="UP001139486">
    <property type="component" value="Unassembled WGS sequence"/>
</dbReference>
<reference evidence="1" key="1">
    <citation type="submission" date="2022-05" db="EMBL/GenBank/DDBJ databases">
        <title>Sphingomonas sp. strain RP10 Genome sequencing and assembly.</title>
        <authorList>
            <person name="Kim I."/>
        </authorList>
    </citation>
    <scope>NUCLEOTIDE SEQUENCE</scope>
    <source>
        <strain evidence="1">RP10</strain>
    </source>
</reference>
<gene>
    <name evidence="1" type="ORF">M9979_07240</name>
</gene>
<dbReference type="AlphaFoldDB" id="A0A9X2HPA8"/>
<name>A0A9X2HPA8_9SPHN</name>
<protein>
    <submittedName>
        <fullName evidence="1">Uncharacterized protein</fullName>
    </submittedName>
</protein>
<evidence type="ECO:0000313" key="1">
    <source>
        <dbReference type="EMBL" id="MCP3734663.1"/>
    </source>
</evidence>
<dbReference type="Gene3D" id="2.70.98.10">
    <property type="match status" value="1"/>
</dbReference>
<dbReference type="EMBL" id="JAMLDY010000007">
    <property type="protein sequence ID" value="MCP3734663.1"/>
    <property type="molecule type" value="Genomic_DNA"/>
</dbReference>
<accession>A0A9X2HPA8</accession>
<dbReference type="InterPro" id="IPR014718">
    <property type="entry name" value="GH-type_carb-bd"/>
</dbReference>